<dbReference type="AlphaFoldDB" id="A0A0A7I891"/>
<dbReference type="STRING" id="1447716.AH68_05070"/>
<sequence>MTTVNKAIATLEQLNPRSKWGRAVRDDAVDMLGNLGNGDMELPSDRHELRELLLDGAADWTQYSYDGCALVYNVDIAEHYFTPSQLRRYMAQRHDASMAFNGETLLDMQARALRMAEHLIGKNL</sequence>
<dbReference type="HOGENOM" id="CLU_1999465_0_0_11"/>
<organism evidence="1 2">
    <name type="scientific">Bifidobacterium catenulatum PV20-2</name>
    <dbReference type="NCBI Taxonomy" id="1447716"/>
    <lineage>
        <taxon>Bacteria</taxon>
        <taxon>Bacillati</taxon>
        <taxon>Actinomycetota</taxon>
        <taxon>Actinomycetes</taxon>
        <taxon>Bifidobacteriales</taxon>
        <taxon>Bifidobacteriaceae</taxon>
        <taxon>Bifidobacterium</taxon>
    </lineage>
</organism>
<protein>
    <submittedName>
        <fullName evidence="1">Uncharacterized protein</fullName>
    </submittedName>
</protein>
<evidence type="ECO:0000313" key="2">
    <source>
        <dbReference type="Proteomes" id="UP000030625"/>
    </source>
</evidence>
<dbReference type="OrthoDB" id="3196766at2"/>
<proteinExistence type="predicted"/>
<dbReference type="RefSeq" id="WP_039198171.1">
    <property type="nucleotide sequence ID" value="NZ_CP007456.1"/>
</dbReference>
<dbReference type="EMBL" id="CP007456">
    <property type="protein sequence ID" value="AIZ15440.1"/>
    <property type="molecule type" value="Genomic_DNA"/>
</dbReference>
<evidence type="ECO:0000313" key="1">
    <source>
        <dbReference type="EMBL" id="AIZ15440.1"/>
    </source>
</evidence>
<accession>A0A0A7I891</accession>
<dbReference type="KEGG" id="bka:AH68_05070"/>
<gene>
    <name evidence="1" type="ORF">AH68_05070</name>
</gene>
<name>A0A0A7I891_9BIFI</name>
<reference evidence="1 2" key="1">
    <citation type="journal article" date="2015" name="Genome Announc.">
        <title>Complete and Assembled Genome Sequence of Bifidobacterium kashiwanohense PV20-2, Isolated from the Feces of an Anemic Kenyan Infant.</title>
        <authorList>
            <person name="Vazquez-Gutierrez P."/>
            <person name="Lacroix C."/>
            <person name="Chassard C."/>
            <person name="Klumpp J."/>
            <person name="Jans C."/>
            <person name="Stevens M.J."/>
        </authorList>
    </citation>
    <scope>NUCLEOTIDE SEQUENCE [LARGE SCALE GENOMIC DNA]</scope>
    <source>
        <strain evidence="1 2">PV20-2</strain>
    </source>
</reference>
<dbReference type="Proteomes" id="UP000030625">
    <property type="component" value="Chromosome"/>
</dbReference>